<dbReference type="GO" id="GO:0000015">
    <property type="term" value="C:phosphopyruvate hydratase complex"/>
    <property type="evidence" value="ECO:0007669"/>
    <property type="project" value="InterPro"/>
</dbReference>
<dbReference type="CDD" id="cd03313">
    <property type="entry name" value="enolase"/>
    <property type="match status" value="1"/>
</dbReference>
<dbReference type="GO" id="GO:0006096">
    <property type="term" value="P:glycolytic process"/>
    <property type="evidence" value="ECO:0007669"/>
    <property type="project" value="UniProtKB-UniRule"/>
</dbReference>
<feature type="binding site" evidence="9 12">
    <location>
        <position position="245"/>
    </location>
    <ligand>
        <name>Mg(2+)</name>
        <dbReference type="ChEBI" id="CHEBI:18420"/>
    </ligand>
</feature>
<evidence type="ECO:0000256" key="6">
    <source>
        <dbReference type="ARBA" id="ARBA00022842"/>
    </source>
</evidence>
<dbReference type="InterPro" id="IPR020811">
    <property type="entry name" value="Enolase_N"/>
</dbReference>
<feature type="binding site" evidence="9">
    <location>
        <position position="391"/>
    </location>
    <ligand>
        <name>(2R)-2-phosphoglycerate</name>
        <dbReference type="ChEBI" id="CHEBI:58289"/>
    </ligand>
</feature>
<evidence type="ECO:0000256" key="5">
    <source>
        <dbReference type="ARBA" id="ARBA00022525"/>
    </source>
</evidence>
<evidence type="ECO:0000256" key="3">
    <source>
        <dbReference type="ARBA" id="ARBA00012058"/>
    </source>
</evidence>
<name>A0A2M6WYY3_9BACT</name>
<dbReference type="GO" id="GO:0009986">
    <property type="term" value="C:cell surface"/>
    <property type="evidence" value="ECO:0007669"/>
    <property type="project" value="UniProtKB-SubCell"/>
</dbReference>
<dbReference type="PIRSF" id="PIRSF001400">
    <property type="entry name" value="Enolase"/>
    <property type="match status" value="1"/>
</dbReference>
<feature type="active site" description="Proton acceptor" evidence="9 10">
    <location>
        <position position="340"/>
    </location>
</feature>
<dbReference type="EC" id="4.2.1.11" evidence="3 9"/>
<comment type="cofactor">
    <cofactor evidence="12">
        <name>Mg(2+)</name>
        <dbReference type="ChEBI" id="CHEBI:18420"/>
    </cofactor>
    <text evidence="12">Mg(2+) is required for catalysis and for stabilizing the dimer.</text>
</comment>
<feature type="binding site" evidence="11">
    <location>
        <position position="167"/>
    </location>
    <ligand>
        <name>substrate</name>
    </ligand>
</feature>
<feature type="binding site" evidence="9 12">
    <location>
        <position position="315"/>
    </location>
    <ligand>
        <name>Mg(2+)</name>
        <dbReference type="ChEBI" id="CHEBI:18420"/>
    </ligand>
</feature>
<evidence type="ECO:0000256" key="4">
    <source>
        <dbReference type="ARBA" id="ARBA00017068"/>
    </source>
</evidence>
<feature type="binding site" evidence="11">
    <location>
        <position position="391"/>
    </location>
    <ligand>
        <name>substrate</name>
    </ligand>
</feature>
<dbReference type="Proteomes" id="UP000230731">
    <property type="component" value="Unassembled WGS sequence"/>
</dbReference>
<dbReference type="Pfam" id="PF00113">
    <property type="entry name" value="Enolase_C"/>
    <property type="match status" value="1"/>
</dbReference>
<evidence type="ECO:0000256" key="2">
    <source>
        <dbReference type="ARBA" id="ARBA00009604"/>
    </source>
</evidence>
<keyword evidence="9 12" id="KW-0479">Metal-binding</keyword>
<feature type="binding site" evidence="11">
    <location>
        <position position="288"/>
    </location>
    <ligand>
        <name>substrate</name>
    </ligand>
</feature>
<keyword evidence="6 9" id="KW-0460">Magnesium</keyword>
<dbReference type="SFLD" id="SFLDS00001">
    <property type="entry name" value="Enolase"/>
    <property type="match status" value="1"/>
</dbReference>
<evidence type="ECO:0000313" key="16">
    <source>
        <dbReference type="Proteomes" id="UP000230731"/>
    </source>
</evidence>
<dbReference type="SMART" id="SM01192">
    <property type="entry name" value="Enolase_C"/>
    <property type="match status" value="1"/>
</dbReference>
<dbReference type="UniPathway" id="UPA00109">
    <property type="reaction ID" value="UER00187"/>
</dbReference>
<protein>
    <recommendedName>
        <fullName evidence="4 9">Enolase</fullName>
        <ecNumber evidence="3 9">4.2.1.11</ecNumber>
    </recommendedName>
    <alternativeName>
        <fullName evidence="9">2-phospho-D-glycerate hydro-lyase</fullName>
    </alternativeName>
    <alternativeName>
        <fullName evidence="9">2-phosphoglycerate dehydratase</fullName>
    </alternativeName>
</protein>
<dbReference type="PRINTS" id="PR00148">
    <property type="entry name" value="ENOLASE"/>
</dbReference>
<dbReference type="Pfam" id="PF03952">
    <property type="entry name" value="Enolase_N"/>
    <property type="match status" value="1"/>
</dbReference>
<dbReference type="GO" id="GO:0005576">
    <property type="term" value="C:extracellular region"/>
    <property type="evidence" value="ECO:0007669"/>
    <property type="project" value="UniProtKB-SubCell"/>
</dbReference>
<feature type="binding site" evidence="11">
    <location>
        <begin position="367"/>
        <end position="370"/>
    </location>
    <ligand>
        <name>substrate</name>
    </ligand>
</feature>
<sequence length="430" mass="45936">MARIVTITAREVLDSRGAPTVEATVTAQGDFTGTAMVPAGISTGAHEAVELRDGDKKRYQGLGVLQAVRHVREDIAAILRGQDTGNQEKIDRLLIELDGTPTKSRLGANAVLAVSCACARAEAAAEGVPLYVYLRTLAEPAEAVLPVPQMNLINGGRHASNSLTIQEYHVVPVGSPTFAEGLRMGVEIYFSLRDLLISRGFHVEVAREGGFAPKLKTSEEALALLVEAIEVAGYVPGVDAFLGIDAAASEFYDTAAGTYSLDGTPLSAADLAYTYKTWREKYPLISFEDPFAEDAWDDWTNFLAVNGDYAQVVGDDLYVTNPQRITNGASRHAANAALIKPNQVGTLSETFAAIAAAAETKQNVIISHRSGETEDTFIADLAVAAGAGQIKTGAPSRSDRNAKYNRLLAIAEETELSLSHSLQPYLERQG</sequence>
<comment type="similarity">
    <text evidence="2 9">Belongs to the enolase family.</text>
</comment>
<dbReference type="SMART" id="SM01193">
    <property type="entry name" value="Enolase_N"/>
    <property type="match status" value="1"/>
</dbReference>
<evidence type="ECO:0000256" key="8">
    <source>
        <dbReference type="ARBA" id="ARBA00023239"/>
    </source>
</evidence>
<feature type="domain" description="Enolase C-terminal TIM barrel" evidence="13">
    <location>
        <begin position="142"/>
        <end position="420"/>
    </location>
</feature>
<keyword evidence="5 9" id="KW-0964">Secreted</keyword>
<evidence type="ECO:0000256" key="12">
    <source>
        <dbReference type="PIRSR" id="PIRSR001400-3"/>
    </source>
</evidence>
<comment type="caution">
    <text evidence="15">The sequence shown here is derived from an EMBL/GenBank/DDBJ whole genome shotgun (WGS) entry which is preliminary data.</text>
</comment>
<accession>A0A2M6WYY3</accession>
<evidence type="ECO:0000259" key="13">
    <source>
        <dbReference type="SMART" id="SM01192"/>
    </source>
</evidence>
<feature type="binding site" evidence="9">
    <location>
        <position position="340"/>
    </location>
    <ligand>
        <name>(2R)-2-phosphoglycerate</name>
        <dbReference type="ChEBI" id="CHEBI:58289"/>
    </ligand>
</feature>
<dbReference type="NCBIfam" id="TIGR01060">
    <property type="entry name" value="eno"/>
    <property type="match status" value="1"/>
</dbReference>
<comment type="cofactor">
    <cofactor evidence="9">
        <name>Mg(2+)</name>
        <dbReference type="ChEBI" id="CHEBI:18420"/>
    </cofactor>
    <text evidence="9">Binds a second Mg(2+) ion via substrate during catalysis.</text>
</comment>
<gene>
    <name evidence="9" type="primary">eno</name>
    <name evidence="15" type="ORF">COT71_03470</name>
</gene>
<dbReference type="SUPFAM" id="SSF54826">
    <property type="entry name" value="Enolase N-terminal domain-like"/>
    <property type="match status" value="1"/>
</dbReference>
<feature type="domain" description="Enolase N-terminal" evidence="14">
    <location>
        <begin position="4"/>
        <end position="134"/>
    </location>
</feature>
<dbReference type="HAMAP" id="MF_00318">
    <property type="entry name" value="Enolase"/>
    <property type="match status" value="1"/>
</dbReference>
<dbReference type="SUPFAM" id="SSF51604">
    <property type="entry name" value="Enolase C-terminal domain-like"/>
    <property type="match status" value="1"/>
</dbReference>
<keyword evidence="15" id="KW-0670">Pyruvate</keyword>
<dbReference type="AlphaFoldDB" id="A0A2M6WYY3"/>
<dbReference type="EMBL" id="PEZP01000039">
    <property type="protein sequence ID" value="PIT97975.1"/>
    <property type="molecule type" value="Genomic_DNA"/>
</dbReference>
<comment type="pathway">
    <text evidence="1 9">Carbohydrate degradation; glycolysis; pyruvate from D-glyceraldehyde 3-phosphate: step 4/5.</text>
</comment>
<comment type="catalytic activity">
    <reaction evidence="9">
        <text>(2R)-2-phosphoglycerate = phosphoenolpyruvate + H2O</text>
        <dbReference type="Rhea" id="RHEA:10164"/>
        <dbReference type="ChEBI" id="CHEBI:15377"/>
        <dbReference type="ChEBI" id="CHEBI:58289"/>
        <dbReference type="ChEBI" id="CHEBI:58702"/>
        <dbReference type="EC" id="4.2.1.11"/>
    </reaction>
</comment>
<evidence type="ECO:0000313" key="15">
    <source>
        <dbReference type="EMBL" id="PIT97975.1"/>
    </source>
</evidence>
<evidence type="ECO:0000256" key="7">
    <source>
        <dbReference type="ARBA" id="ARBA00023152"/>
    </source>
</evidence>
<dbReference type="PANTHER" id="PTHR11902:SF1">
    <property type="entry name" value="ENOLASE"/>
    <property type="match status" value="1"/>
</dbReference>
<feature type="binding site" evidence="9">
    <location>
        <position position="370"/>
    </location>
    <ligand>
        <name>(2R)-2-phosphoglycerate</name>
        <dbReference type="ChEBI" id="CHEBI:58289"/>
    </ligand>
</feature>
<dbReference type="InterPro" id="IPR036849">
    <property type="entry name" value="Enolase-like_C_sf"/>
</dbReference>
<keyword evidence="9" id="KW-0963">Cytoplasm</keyword>
<keyword evidence="7 9" id="KW-0324">Glycolysis</keyword>
<dbReference type="SFLD" id="SFLDG00178">
    <property type="entry name" value="enolase"/>
    <property type="match status" value="1"/>
</dbReference>
<feature type="binding site" evidence="9">
    <location>
        <position position="166"/>
    </location>
    <ligand>
        <name>(2R)-2-phosphoglycerate</name>
        <dbReference type="ChEBI" id="CHEBI:58289"/>
    </ligand>
</feature>
<organism evidence="15 16">
    <name type="scientific">Candidatus Andersenbacteria bacterium CG10_big_fil_rev_8_21_14_0_10_54_11</name>
    <dbReference type="NCBI Taxonomy" id="1974485"/>
    <lineage>
        <taxon>Bacteria</taxon>
        <taxon>Candidatus Anderseniibacteriota</taxon>
    </lineage>
</organism>
<keyword evidence="8 9" id="KW-0456">Lyase</keyword>
<dbReference type="InterPro" id="IPR020810">
    <property type="entry name" value="Enolase_C"/>
</dbReference>
<feature type="active site" description="Proton donor" evidence="9 10">
    <location>
        <position position="208"/>
    </location>
</feature>
<proteinExistence type="inferred from homology"/>
<feature type="binding site" evidence="11">
    <location>
        <position position="315"/>
    </location>
    <ligand>
        <name>substrate</name>
    </ligand>
</feature>
<feature type="binding site" evidence="9">
    <location>
        <position position="369"/>
    </location>
    <ligand>
        <name>(2R)-2-phosphoglycerate</name>
        <dbReference type="ChEBI" id="CHEBI:58289"/>
    </ligand>
</feature>
<feature type="binding site" evidence="9 12">
    <location>
        <position position="288"/>
    </location>
    <ligand>
        <name>Mg(2+)</name>
        <dbReference type="ChEBI" id="CHEBI:18420"/>
    </ligand>
</feature>
<dbReference type="InterPro" id="IPR029017">
    <property type="entry name" value="Enolase-like_N"/>
</dbReference>
<comment type="function">
    <text evidence="9">Catalyzes the reversible conversion of 2-phosphoglycerate (2-PG) into phosphoenolpyruvate (PEP). It is essential for the degradation of carbohydrates via glycolysis.</text>
</comment>
<dbReference type="GO" id="GO:0000287">
    <property type="term" value="F:magnesium ion binding"/>
    <property type="evidence" value="ECO:0007669"/>
    <property type="project" value="UniProtKB-UniRule"/>
</dbReference>
<reference evidence="16" key="1">
    <citation type="submission" date="2017-09" db="EMBL/GenBank/DDBJ databases">
        <title>Depth-based differentiation of microbial function through sediment-hosted aquifers and enrichment of novel symbionts in the deep terrestrial subsurface.</title>
        <authorList>
            <person name="Probst A.J."/>
            <person name="Ladd B."/>
            <person name="Jarett J.K."/>
            <person name="Geller-Mcgrath D.E."/>
            <person name="Sieber C.M.K."/>
            <person name="Emerson J.B."/>
            <person name="Anantharaman K."/>
            <person name="Thomas B.C."/>
            <person name="Malmstrom R."/>
            <person name="Stieglmeier M."/>
            <person name="Klingl A."/>
            <person name="Woyke T."/>
            <person name="Ryan C.M."/>
            <person name="Banfield J.F."/>
        </authorList>
    </citation>
    <scope>NUCLEOTIDE SEQUENCE [LARGE SCALE GENOMIC DNA]</scope>
</reference>
<evidence type="ECO:0000256" key="1">
    <source>
        <dbReference type="ARBA" id="ARBA00005031"/>
    </source>
</evidence>
<evidence type="ECO:0000256" key="11">
    <source>
        <dbReference type="PIRSR" id="PIRSR001400-2"/>
    </source>
</evidence>
<dbReference type="Gene3D" id="3.30.390.10">
    <property type="entry name" value="Enolase-like, N-terminal domain"/>
    <property type="match status" value="1"/>
</dbReference>
<dbReference type="InterPro" id="IPR000941">
    <property type="entry name" value="Enolase"/>
</dbReference>
<feature type="binding site" evidence="11">
    <location>
        <position position="158"/>
    </location>
    <ligand>
        <name>substrate</name>
    </ligand>
</feature>
<evidence type="ECO:0000256" key="9">
    <source>
        <dbReference type="HAMAP-Rule" id="MF_00318"/>
    </source>
</evidence>
<comment type="subcellular location">
    <subcellularLocation>
        <location evidence="9">Cytoplasm</location>
    </subcellularLocation>
    <subcellularLocation>
        <location evidence="9">Secreted</location>
    </subcellularLocation>
    <subcellularLocation>
        <location evidence="9">Cell surface</location>
    </subcellularLocation>
    <text evidence="9">Fractions of enolase are present in both the cytoplasm and on the cell surface.</text>
</comment>
<dbReference type="GO" id="GO:0004634">
    <property type="term" value="F:phosphopyruvate hydratase activity"/>
    <property type="evidence" value="ECO:0007669"/>
    <property type="project" value="UniProtKB-UniRule"/>
</dbReference>
<dbReference type="PANTHER" id="PTHR11902">
    <property type="entry name" value="ENOLASE"/>
    <property type="match status" value="1"/>
</dbReference>
<dbReference type="SFLD" id="SFLDF00002">
    <property type="entry name" value="enolase"/>
    <property type="match status" value="1"/>
</dbReference>
<evidence type="ECO:0000259" key="14">
    <source>
        <dbReference type="SMART" id="SM01193"/>
    </source>
</evidence>
<dbReference type="Gene3D" id="3.20.20.120">
    <property type="entry name" value="Enolase-like C-terminal domain"/>
    <property type="match status" value="1"/>
</dbReference>
<evidence type="ECO:0000256" key="10">
    <source>
        <dbReference type="PIRSR" id="PIRSR001400-1"/>
    </source>
</evidence>